<comment type="caution">
    <text evidence="4">The sequence shown here is derived from an EMBL/GenBank/DDBJ whole genome shotgun (WGS) entry which is preliminary data.</text>
</comment>
<dbReference type="Gene3D" id="1.10.1780.10">
    <property type="entry name" value="Clp, N-terminal domain"/>
    <property type="match status" value="1"/>
</dbReference>
<evidence type="ECO:0000256" key="1">
    <source>
        <dbReference type="PROSITE-ProRule" id="PRU01251"/>
    </source>
</evidence>
<protein>
    <recommendedName>
        <fullName evidence="3">Clp R domain-containing protein</fullName>
    </recommendedName>
</protein>
<gene>
    <name evidence="4" type="ORF">HEB94_007379</name>
</gene>
<dbReference type="AlphaFoldDB" id="A0A927RMV6"/>
<dbReference type="PROSITE" id="PS51903">
    <property type="entry name" value="CLP_R"/>
    <property type="match status" value="1"/>
</dbReference>
<accession>A0A927RMV6</accession>
<dbReference type="EMBL" id="JADBEM010000001">
    <property type="protein sequence ID" value="MBE1610531.1"/>
    <property type="molecule type" value="Genomic_DNA"/>
</dbReference>
<feature type="domain" description="Clp R" evidence="3">
    <location>
        <begin position="90"/>
        <end position="238"/>
    </location>
</feature>
<organism evidence="4 5">
    <name type="scientific">Actinopolymorpha pittospori</name>
    <dbReference type="NCBI Taxonomy" id="648752"/>
    <lineage>
        <taxon>Bacteria</taxon>
        <taxon>Bacillati</taxon>
        <taxon>Actinomycetota</taxon>
        <taxon>Actinomycetes</taxon>
        <taxon>Propionibacteriales</taxon>
        <taxon>Actinopolymorphaceae</taxon>
        <taxon>Actinopolymorpha</taxon>
    </lineage>
</organism>
<proteinExistence type="predicted"/>
<name>A0A927RMV6_9ACTN</name>
<dbReference type="SUPFAM" id="SSF81923">
    <property type="entry name" value="Double Clp-N motif"/>
    <property type="match status" value="1"/>
</dbReference>
<dbReference type="Proteomes" id="UP000638648">
    <property type="component" value="Unassembled WGS sequence"/>
</dbReference>
<dbReference type="RefSeq" id="WP_192753891.1">
    <property type="nucleotide sequence ID" value="NZ_BAABJL010000095.1"/>
</dbReference>
<sequence>MAVNDLDLDKIIATVEAGQAEGGPLDRVSAARETASRLEALAQHVVAHFVDQARHDGASWTDIGTALGVTRQAAQQRFVPAEGVDVDAAVNKPALSYTSRASAALLAARELATEHHHRSVEDVHLLLVLLDNRSGGAIGAMRGLGRKTADVRKAARTHLGADGPRRSAKNPPLGRSAVKALDVAAREALRLGRGEVGTEHELLALVSDPSSAAGQALADAGVSYDDLRAEVAKQAAVGAERTAQKRITRRKRTGTA</sequence>
<keyword evidence="1" id="KW-0677">Repeat</keyword>
<keyword evidence="5" id="KW-1185">Reference proteome</keyword>
<evidence type="ECO:0000256" key="2">
    <source>
        <dbReference type="SAM" id="MobiDB-lite"/>
    </source>
</evidence>
<reference evidence="4" key="1">
    <citation type="submission" date="2020-10" db="EMBL/GenBank/DDBJ databases">
        <title>Sequencing the genomes of 1000 actinobacteria strains.</title>
        <authorList>
            <person name="Klenk H.-P."/>
        </authorList>
    </citation>
    <scope>NUCLEOTIDE SEQUENCE</scope>
    <source>
        <strain evidence="4">DSM 45354</strain>
    </source>
</reference>
<evidence type="ECO:0000313" key="4">
    <source>
        <dbReference type="EMBL" id="MBE1610531.1"/>
    </source>
</evidence>
<feature type="compositionally biased region" description="Basic residues" evidence="2">
    <location>
        <begin position="244"/>
        <end position="256"/>
    </location>
</feature>
<evidence type="ECO:0000313" key="5">
    <source>
        <dbReference type="Proteomes" id="UP000638648"/>
    </source>
</evidence>
<dbReference type="InterPro" id="IPR004176">
    <property type="entry name" value="Clp_R_N"/>
</dbReference>
<dbReference type="Pfam" id="PF02861">
    <property type="entry name" value="Clp_N"/>
    <property type="match status" value="1"/>
</dbReference>
<feature type="region of interest" description="Disordered" evidence="2">
    <location>
        <begin position="237"/>
        <end position="256"/>
    </location>
</feature>
<evidence type="ECO:0000259" key="3">
    <source>
        <dbReference type="PROSITE" id="PS51903"/>
    </source>
</evidence>
<dbReference type="InterPro" id="IPR036628">
    <property type="entry name" value="Clp_N_dom_sf"/>
</dbReference>